<evidence type="ECO:0000313" key="2">
    <source>
        <dbReference type="Proteomes" id="UP001233172"/>
    </source>
</evidence>
<sequence>MMQHKYGYSAHTREIFENGKQTVHFKLLLLSLAIVCPECGRQVPNKLMSHKYF</sequence>
<dbReference type="AlphaFoldDB" id="A0AAD8BFT0"/>
<dbReference type="EMBL" id="JASAOG010000086">
    <property type="protein sequence ID" value="KAK0053452.1"/>
    <property type="molecule type" value="Genomic_DNA"/>
</dbReference>
<evidence type="ECO:0000313" key="1">
    <source>
        <dbReference type="EMBL" id="KAK0053452.1"/>
    </source>
</evidence>
<name>A0AAD8BFT0_BIOPF</name>
<gene>
    <name evidence="1" type="ORF">Bpfe_017150</name>
</gene>
<protein>
    <submittedName>
        <fullName evidence="1">Uncharacterized protein</fullName>
    </submittedName>
</protein>
<reference evidence="1" key="1">
    <citation type="journal article" date="2023" name="PLoS Negl. Trop. Dis.">
        <title>A genome sequence for Biomphalaria pfeifferi, the major vector snail for the human-infecting parasite Schistosoma mansoni.</title>
        <authorList>
            <person name="Bu L."/>
            <person name="Lu L."/>
            <person name="Laidemitt M.R."/>
            <person name="Zhang S.M."/>
            <person name="Mutuku M."/>
            <person name="Mkoji G."/>
            <person name="Steinauer M."/>
            <person name="Loker E.S."/>
        </authorList>
    </citation>
    <scope>NUCLEOTIDE SEQUENCE</scope>
    <source>
        <strain evidence="1">KasaAsao</strain>
    </source>
</reference>
<organism evidence="1 2">
    <name type="scientific">Biomphalaria pfeifferi</name>
    <name type="common">Bloodfluke planorb</name>
    <name type="synonym">Freshwater snail</name>
    <dbReference type="NCBI Taxonomy" id="112525"/>
    <lineage>
        <taxon>Eukaryota</taxon>
        <taxon>Metazoa</taxon>
        <taxon>Spiralia</taxon>
        <taxon>Lophotrochozoa</taxon>
        <taxon>Mollusca</taxon>
        <taxon>Gastropoda</taxon>
        <taxon>Heterobranchia</taxon>
        <taxon>Euthyneura</taxon>
        <taxon>Panpulmonata</taxon>
        <taxon>Hygrophila</taxon>
        <taxon>Lymnaeoidea</taxon>
        <taxon>Planorbidae</taxon>
        <taxon>Biomphalaria</taxon>
    </lineage>
</organism>
<proteinExistence type="predicted"/>
<comment type="caution">
    <text evidence="1">The sequence shown here is derived from an EMBL/GenBank/DDBJ whole genome shotgun (WGS) entry which is preliminary data.</text>
</comment>
<reference evidence="1" key="2">
    <citation type="submission" date="2023-04" db="EMBL/GenBank/DDBJ databases">
        <authorList>
            <person name="Bu L."/>
            <person name="Lu L."/>
            <person name="Laidemitt M.R."/>
            <person name="Zhang S.M."/>
            <person name="Mutuku M."/>
            <person name="Mkoji G."/>
            <person name="Steinauer M."/>
            <person name="Loker E.S."/>
        </authorList>
    </citation>
    <scope>NUCLEOTIDE SEQUENCE</scope>
    <source>
        <strain evidence="1">KasaAsao</strain>
        <tissue evidence="1">Whole Snail</tissue>
    </source>
</reference>
<accession>A0AAD8BFT0</accession>
<dbReference type="Proteomes" id="UP001233172">
    <property type="component" value="Unassembled WGS sequence"/>
</dbReference>
<keyword evidence="2" id="KW-1185">Reference proteome</keyword>
<feature type="non-terminal residue" evidence="1">
    <location>
        <position position="53"/>
    </location>
</feature>